<reference evidence="1" key="1">
    <citation type="submission" date="2018-02" db="EMBL/GenBank/DDBJ databases">
        <title>Rhizophora mucronata_Transcriptome.</title>
        <authorList>
            <person name="Meera S.P."/>
            <person name="Sreeshan A."/>
            <person name="Augustine A."/>
        </authorList>
    </citation>
    <scope>NUCLEOTIDE SEQUENCE</scope>
    <source>
        <tissue evidence="1">Leaf</tissue>
    </source>
</reference>
<organism evidence="1">
    <name type="scientific">Rhizophora mucronata</name>
    <name type="common">Asiatic mangrove</name>
    <dbReference type="NCBI Taxonomy" id="61149"/>
    <lineage>
        <taxon>Eukaryota</taxon>
        <taxon>Viridiplantae</taxon>
        <taxon>Streptophyta</taxon>
        <taxon>Embryophyta</taxon>
        <taxon>Tracheophyta</taxon>
        <taxon>Spermatophyta</taxon>
        <taxon>Magnoliopsida</taxon>
        <taxon>eudicotyledons</taxon>
        <taxon>Gunneridae</taxon>
        <taxon>Pentapetalae</taxon>
        <taxon>rosids</taxon>
        <taxon>fabids</taxon>
        <taxon>Malpighiales</taxon>
        <taxon>Rhizophoraceae</taxon>
        <taxon>Rhizophora</taxon>
    </lineage>
</organism>
<sequence>MISGRTLLFPTAAPPIPQPLRWVTRQVSTHRAVVTH</sequence>
<dbReference type="AlphaFoldDB" id="A0A2P2JE66"/>
<protein>
    <submittedName>
        <fullName evidence="1">Uncharacterized protein</fullName>
    </submittedName>
</protein>
<name>A0A2P2JE66_RHIMU</name>
<proteinExistence type="predicted"/>
<evidence type="ECO:0000313" key="1">
    <source>
        <dbReference type="EMBL" id="MBW91776.1"/>
    </source>
</evidence>
<dbReference type="EMBL" id="GGEC01011293">
    <property type="protein sequence ID" value="MBW91776.1"/>
    <property type="molecule type" value="Transcribed_RNA"/>
</dbReference>
<accession>A0A2P2JE66</accession>